<evidence type="ECO:0000313" key="2">
    <source>
        <dbReference type="EMBL" id="MCY9549607.1"/>
    </source>
</evidence>
<feature type="transmembrane region" description="Helical" evidence="1">
    <location>
        <begin position="6"/>
        <end position="30"/>
    </location>
</feature>
<keyword evidence="3" id="KW-1185">Reference proteome</keyword>
<organism evidence="2 3">
    <name type="scientific">Lysinibacillus xylanilyticus</name>
    <dbReference type="NCBI Taxonomy" id="582475"/>
    <lineage>
        <taxon>Bacteria</taxon>
        <taxon>Bacillati</taxon>
        <taxon>Bacillota</taxon>
        <taxon>Bacilli</taxon>
        <taxon>Bacillales</taxon>
        <taxon>Bacillaceae</taxon>
        <taxon>Lysinibacillus</taxon>
    </lineage>
</organism>
<feature type="transmembrane region" description="Helical" evidence="1">
    <location>
        <begin position="37"/>
        <end position="56"/>
    </location>
</feature>
<proteinExistence type="predicted"/>
<feature type="transmembrane region" description="Helical" evidence="1">
    <location>
        <begin position="68"/>
        <end position="87"/>
    </location>
</feature>
<dbReference type="Proteomes" id="UP001527052">
    <property type="component" value="Unassembled WGS sequence"/>
</dbReference>
<keyword evidence="1" id="KW-1133">Transmembrane helix</keyword>
<gene>
    <name evidence="2" type="ORF">M5W82_22285</name>
</gene>
<comment type="caution">
    <text evidence="2">The sequence shown here is derived from an EMBL/GenBank/DDBJ whole genome shotgun (WGS) entry which is preliminary data.</text>
</comment>
<evidence type="ECO:0000313" key="3">
    <source>
        <dbReference type="Proteomes" id="UP001527052"/>
    </source>
</evidence>
<name>A0ABT4EVA5_9BACI</name>
<keyword evidence="1" id="KW-0812">Transmembrane</keyword>
<protein>
    <submittedName>
        <fullName evidence="2">Uncharacterized protein</fullName>
    </submittedName>
</protein>
<evidence type="ECO:0000256" key="1">
    <source>
        <dbReference type="SAM" id="Phobius"/>
    </source>
</evidence>
<accession>A0ABT4EVA5</accession>
<dbReference type="EMBL" id="JAMDLZ010000049">
    <property type="protein sequence ID" value="MCY9549607.1"/>
    <property type="molecule type" value="Genomic_DNA"/>
</dbReference>
<dbReference type="RefSeq" id="WP_268639538.1">
    <property type="nucleotide sequence ID" value="NZ_JAMDLZ010000049.1"/>
</dbReference>
<keyword evidence="1" id="KW-0472">Membrane</keyword>
<sequence length="93" mass="10773">MEGILALSVIYSFFLTMPILVRLVLFNFFYKDKKRPLSMLMDAIVFISTALWLIGIRDVAFPLPSLTSKFAFFIFILTAADFYYNFIRLKKGA</sequence>
<reference evidence="2 3" key="1">
    <citation type="submission" date="2022-05" db="EMBL/GenBank/DDBJ databases">
        <title>Genome Sequencing of Bee-Associated Microbes.</title>
        <authorList>
            <person name="Dunlap C."/>
        </authorList>
    </citation>
    <scope>NUCLEOTIDE SEQUENCE [LARGE SCALE GENOMIC DNA]</scope>
    <source>
        <strain evidence="2 3">NRRL BD-083</strain>
    </source>
</reference>